<keyword evidence="7" id="KW-1185">Reference proteome</keyword>
<comment type="catalytic activity">
    <reaction evidence="1">
        <text>ATP + protein L-histidine = ADP + protein N-phospho-L-histidine.</text>
        <dbReference type="EC" id="2.7.13.3"/>
    </reaction>
</comment>
<dbReference type="InterPro" id="IPR036890">
    <property type="entry name" value="HATPase_C_sf"/>
</dbReference>
<sequence length="73" mass="7891">MKVRDNGMGMDGQSLATLFSIQNKNRQFGTEGEKGTGLGLVLCKQFIEQHGGQIWVESALGRGTTVFFTLPSA</sequence>
<dbReference type="PROSITE" id="PS50109">
    <property type="entry name" value="HIS_KIN"/>
    <property type="match status" value="1"/>
</dbReference>
<dbReference type="GO" id="GO:0005886">
    <property type="term" value="C:plasma membrane"/>
    <property type="evidence" value="ECO:0007669"/>
    <property type="project" value="TreeGrafter"/>
</dbReference>
<organism evidence="6 7">
    <name type="scientific">Desulfonatronum thiosulfatophilum</name>
    <dbReference type="NCBI Taxonomy" id="617002"/>
    <lineage>
        <taxon>Bacteria</taxon>
        <taxon>Pseudomonadati</taxon>
        <taxon>Thermodesulfobacteriota</taxon>
        <taxon>Desulfovibrionia</taxon>
        <taxon>Desulfovibrionales</taxon>
        <taxon>Desulfonatronaceae</taxon>
        <taxon>Desulfonatronum</taxon>
    </lineage>
</organism>
<dbReference type="Pfam" id="PF02518">
    <property type="entry name" value="HATPase_c"/>
    <property type="match status" value="1"/>
</dbReference>
<protein>
    <recommendedName>
        <fullName evidence="2">histidine kinase</fullName>
        <ecNumber evidence="2">2.7.13.3</ecNumber>
    </recommendedName>
</protein>
<dbReference type="PRINTS" id="PR00344">
    <property type="entry name" value="BCTRLSENSOR"/>
</dbReference>
<dbReference type="InterPro" id="IPR004358">
    <property type="entry name" value="Sig_transdc_His_kin-like_C"/>
</dbReference>
<dbReference type="Proteomes" id="UP000198771">
    <property type="component" value="Unassembled WGS sequence"/>
</dbReference>
<dbReference type="InterPro" id="IPR003594">
    <property type="entry name" value="HATPase_dom"/>
</dbReference>
<reference evidence="6 7" key="1">
    <citation type="submission" date="2016-10" db="EMBL/GenBank/DDBJ databases">
        <authorList>
            <person name="de Groot N.N."/>
        </authorList>
    </citation>
    <scope>NUCLEOTIDE SEQUENCE [LARGE SCALE GENOMIC DNA]</scope>
    <source>
        <strain evidence="6 7">ASO4-2</strain>
    </source>
</reference>
<dbReference type="GO" id="GO:0000155">
    <property type="term" value="F:phosphorelay sensor kinase activity"/>
    <property type="evidence" value="ECO:0007669"/>
    <property type="project" value="TreeGrafter"/>
</dbReference>
<evidence type="ECO:0000259" key="5">
    <source>
        <dbReference type="PROSITE" id="PS50109"/>
    </source>
</evidence>
<evidence type="ECO:0000313" key="7">
    <source>
        <dbReference type="Proteomes" id="UP000198771"/>
    </source>
</evidence>
<evidence type="ECO:0000256" key="1">
    <source>
        <dbReference type="ARBA" id="ARBA00000085"/>
    </source>
</evidence>
<dbReference type="PANTHER" id="PTHR43047:SF72">
    <property type="entry name" value="OSMOSENSING HISTIDINE PROTEIN KINASE SLN1"/>
    <property type="match status" value="1"/>
</dbReference>
<dbReference type="Gene3D" id="3.30.565.10">
    <property type="entry name" value="Histidine kinase-like ATPase, C-terminal domain"/>
    <property type="match status" value="1"/>
</dbReference>
<evidence type="ECO:0000256" key="3">
    <source>
        <dbReference type="ARBA" id="ARBA00022679"/>
    </source>
</evidence>
<keyword evidence="3" id="KW-0808">Transferase</keyword>
<evidence type="ECO:0000256" key="2">
    <source>
        <dbReference type="ARBA" id="ARBA00012438"/>
    </source>
</evidence>
<dbReference type="AlphaFoldDB" id="A0A1G6EXN4"/>
<name>A0A1G6EXN4_9BACT</name>
<evidence type="ECO:0000256" key="4">
    <source>
        <dbReference type="ARBA" id="ARBA00022777"/>
    </source>
</evidence>
<dbReference type="SUPFAM" id="SSF55874">
    <property type="entry name" value="ATPase domain of HSP90 chaperone/DNA topoisomerase II/histidine kinase"/>
    <property type="match status" value="1"/>
</dbReference>
<dbReference type="STRING" id="617002.SAMN05660653_03267"/>
<dbReference type="PANTHER" id="PTHR43047">
    <property type="entry name" value="TWO-COMPONENT HISTIDINE PROTEIN KINASE"/>
    <property type="match status" value="1"/>
</dbReference>
<dbReference type="InterPro" id="IPR005467">
    <property type="entry name" value="His_kinase_dom"/>
</dbReference>
<feature type="domain" description="Histidine kinase" evidence="5">
    <location>
        <begin position="1"/>
        <end position="73"/>
    </location>
</feature>
<proteinExistence type="predicted"/>
<dbReference type="EMBL" id="FMXO01000033">
    <property type="protein sequence ID" value="SDB62239.1"/>
    <property type="molecule type" value="Genomic_DNA"/>
</dbReference>
<gene>
    <name evidence="6" type="ORF">SAMN05660653_03267</name>
</gene>
<dbReference type="GO" id="GO:0009927">
    <property type="term" value="F:histidine phosphotransfer kinase activity"/>
    <property type="evidence" value="ECO:0007669"/>
    <property type="project" value="TreeGrafter"/>
</dbReference>
<keyword evidence="4 6" id="KW-0418">Kinase</keyword>
<dbReference type="EC" id="2.7.13.3" evidence="2"/>
<accession>A0A1G6EXN4</accession>
<evidence type="ECO:0000313" key="6">
    <source>
        <dbReference type="EMBL" id="SDB62239.1"/>
    </source>
</evidence>